<dbReference type="InterPro" id="IPR025579">
    <property type="entry name" value="DUF4357"/>
</dbReference>
<feature type="domain" description="DUF4357" evidence="2">
    <location>
        <begin position="750"/>
        <end position="803"/>
    </location>
</feature>
<dbReference type="EMBL" id="MWMH01000001">
    <property type="protein sequence ID" value="OOP74667.1"/>
    <property type="molecule type" value="Genomic_DNA"/>
</dbReference>
<evidence type="ECO:0000259" key="1">
    <source>
        <dbReference type="Pfam" id="PF03235"/>
    </source>
</evidence>
<comment type="caution">
    <text evidence="3">The sequence shown here is derived from an EMBL/GenBank/DDBJ whole genome shotgun (WGS) entry which is preliminary data.</text>
</comment>
<evidence type="ECO:0000313" key="3">
    <source>
        <dbReference type="EMBL" id="OOP74667.1"/>
    </source>
</evidence>
<dbReference type="AlphaFoldDB" id="A0A1S9NAU0"/>
<evidence type="ECO:0000259" key="2">
    <source>
        <dbReference type="Pfam" id="PF14267"/>
    </source>
</evidence>
<dbReference type="PANTHER" id="PTHR37292">
    <property type="entry name" value="VNG6097C"/>
    <property type="match status" value="1"/>
</dbReference>
<dbReference type="RefSeq" id="WP_078114216.1">
    <property type="nucleotide sequence ID" value="NZ_MWMH01000001.1"/>
</dbReference>
<dbReference type="Proteomes" id="UP000190959">
    <property type="component" value="Unassembled WGS sequence"/>
</dbReference>
<accession>A0A1S9NAU0</accession>
<dbReference type="InterPro" id="IPR004919">
    <property type="entry name" value="GmrSD_N"/>
</dbReference>
<dbReference type="Pfam" id="PF03235">
    <property type="entry name" value="GmrSD_N"/>
    <property type="match status" value="1"/>
</dbReference>
<reference evidence="3 4" key="1">
    <citation type="submission" date="2017-02" db="EMBL/GenBank/DDBJ databases">
        <title>Genome sequence of Clostridium beijerinckii Br21.</title>
        <authorList>
            <person name="Fonseca B.C."/>
            <person name="Guazzaroni M.E."/>
            <person name="Riano-Pachon D.M."/>
            <person name="Reginatto V."/>
        </authorList>
    </citation>
    <scope>NUCLEOTIDE SEQUENCE [LARGE SCALE GENOMIC DNA]</scope>
    <source>
        <strain evidence="3 4">Br21</strain>
    </source>
</reference>
<sequence length="813" mass="94391">MNLPKPASIDYDDLIKEVEKGYIKIPQFQRDFVWDLEKSANLLDSILKGYPIGTFILWKTQERLKTVGALGNVAFREAEPYEMINYVLDGQQRITSLFVALKALKVGKIDYSEIYVNLENYDNDDKIVFTDTEDMEDGTYIKFSNLLEHSIVDLYHNYDEEKLKRIEKYKNNVKHYNFSIIKVEDTPIEIATEIFTRINSGGKALSVFEIMCAKIFDIKLNFDLNQRFEKLTSELSSIDFDTIPSSLPLQLISLILTGNCKGKTILSLKKEYVINIWDNIIVSIKAAIDYVRSTFAVPSSKLLPYDVLLIPIAYYFYRNNNKSPVGKHNKHLMDMFWRYSLMQRYNNATDSKLATDIKTIESILNNNEYKPSIRIDLTENLFKENGAFRLSSSFTKAMICFYIKNIPKRLDNNESSVIVDDKQLLRGNGKNYHHFFPKAFMKKKNFDLSLVDNIVNIILVDDYTNKYKIKDKAPSIYIKELEKENHKIQIALASHYIGEPEEYGLISDDYITFYSKRVNWIIDEFDRMMCLDSNVELDEEYENNEETNDITSADIYTSLWNKVNDCIEQNNINLHINEISKSRMQIVQLNTSKVQLRFVASTKNEYLACELLVKDDLYYSKILNQKKDFEELSSQKELLWSDFEEKSKKIIMRYPKSVDFFNKKAHEKLAMWLIKEGILLKETVELFLEDIISNSGTAPDEVNEKIKVYCKGKNIEGVGFYLGKRIGFEIIPGSTVKISNKAYGAAQKKREELFENGTIKKLTETKGEFIKSYICNTPSQAADIILGGSNNGWIMWKDENNKNIDVLFRNKKN</sequence>
<proteinExistence type="predicted"/>
<evidence type="ECO:0000313" key="4">
    <source>
        <dbReference type="Proteomes" id="UP000190959"/>
    </source>
</evidence>
<evidence type="ECO:0008006" key="5">
    <source>
        <dbReference type="Google" id="ProtNLM"/>
    </source>
</evidence>
<protein>
    <recommendedName>
        <fullName evidence="5">DUF4357 domain-containing protein</fullName>
    </recommendedName>
</protein>
<organism evidence="3 4">
    <name type="scientific">Clostridium beijerinckii</name>
    <name type="common">Clostridium MP</name>
    <dbReference type="NCBI Taxonomy" id="1520"/>
    <lineage>
        <taxon>Bacteria</taxon>
        <taxon>Bacillati</taxon>
        <taxon>Bacillota</taxon>
        <taxon>Clostridia</taxon>
        <taxon>Eubacteriales</taxon>
        <taxon>Clostridiaceae</taxon>
        <taxon>Clostridium</taxon>
    </lineage>
</organism>
<dbReference type="Pfam" id="PF14267">
    <property type="entry name" value="DUF4357"/>
    <property type="match status" value="1"/>
</dbReference>
<dbReference type="PANTHER" id="PTHR37292:SF2">
    <property type="entry name" value="DUF262 DOMAIN-CONTAINING PROTEIN"/>
    <property type="match status" value="1"/>
</dbReference>
<gene>
    <name evidence="3" type="ORF">CBEIBR21_00430</name>
</gene>
<feature type="domain" description="GmrSD restriction endonucleases N-terminal" evidence="1">
    <location>
        <begin position="13"/>
        <end position="216"/>
    </location>
</feature>
<name>A0A1S9NAU0_CLOBE</name>